<protein>
    <submittedName>
        <fullName evidence="1">Uncharacterized protein</fullName>
    </submittedName>
</protein>
<name>A0A0E9WJS4_ANGAN</name>
<dbReference type="EMBL" id="GBXM01018772">
    <property type="protein sequence ID" value="JAH89805.1"/>
    <property type="molecule type" value="Transcribed_RNA"/>
</dbReference>
<proteinExistence type="predicted"/>
<reference evidence="1" key="1">
    <citation type="submission" date="2014-11" db="EMBL/GenBank/DDBJ databases">
        <authorList>
            <person name="Amaro Gonzalez C."/>
        </authorList>
    </citation>
    <scope>NUCLEOTIDE SEQUENCE</scope>
</reference>
<accession>A0A0E9WJS4</accession>
<organism evidence="1">
    <name type="scientific">Anguilla anguilla</name>
    <name type="common">European freshwater eel</name>
    <name type="synonym">Muraena anguilla</name>
    <dbReference type="NCBI Taxonomy" id="7936"/>
    <lineage>
        <taxon>Eukaryota</taxon>
        <taxon>Metazoa</taxon>
        <taxon>Chordata</taxon>
        <taxon>Craniata</taxon>
        <taxon>Vertebrata</taxon>
        <taxon>Euteleostomi</taxon>
        <taxon>Actinopterygii</taxon>
        <taxon>Neopterygii</taxon>
        <taxon>Teleostei</taxon>
        <taxon>Anguilliformes</taxon>
        <taxon>Anguillidae</taxon>
        <taxon>Anguilla</taxon>
    </lineage>
</organism>
<evidence type="ECO:0000313" key="1">
    <source>
        <dbReference type="EMBL" id="JAH89805.1"/>
    </source>
</evidence>
<dbReference type="AlphaFoldDB" id="A0A0E9WJS4"/>
<reference evidence="1" key="2">
    <citation type="journal article" date="2015" name="Fish Shellfish Immunol.">
        <title>Early steps in the European eel (Anguilla anguilla)-Vibrio vulnificus interaction in the gills: Role of the RtxA13 toxin.</title>
        <authorList>
            <person name="Callol A."/>
            <person name="Pajuelo D."/>
            <person name="Ebbesson L."/>
            <person name="Teles M."/>
            <person name="MacKenzie S."/>
            <person name="Amaro C."/>
        </authorList>
    </citation>
    <scope>NUCLEOTIDE SEQUENCE</scope>
</reference>
<sequence length="56" mass="6517">MAIRKFLGSSQVRIQVVCHYQHRNLHVVLQSYIMKVAYTSLRLLKSIPKSPLMSFV</sequence>